<evidence type="ECO:0000313" key="2">
    <source>
        <dbReference type="EMBL" id="CAL6086524.1"/>
    </source>
</evidence>
<evidence type="ECO:0000313" key="1">
    <source>
        <dbReference type="EMBL" id="CAI9912910.1"/>
    </source>
</evidence>
<reference evidence="1" key="1">
    <citation type="submission" date="2023-06" db="EMBL/GenBank/DDBJ databases">
        <authorList>
            <person name="Kurt Z."/>
        </authorList>
    </citation>
    <scope>NUCLEOTIDE SEQUENCE</scope>
</reference>
<gene>
    <name evidence="1" type="ORF">HINF_LOCUS555</name>
    <name evidence="2" type="ORF">HINF_LOCUS63207</name>
</gene>
<evidence type="ECO:0000313" key="3">
    <source>
        <dbReference type="Proteomes" id="UP001642409"/>
    </source>
</evidence>
<proteinExistence type="predicted"/>
<sequence>MTLRYKTHWLRATSQYTYQLSMWQQSQTVQVAQTSQVVMLSPSNVITNAFERLRQHLYTATVTQLFLKPKHFYEQQASNRHLSHWIWILISAGTTLTINQVQHHLKAHGSNITVNSTYKFNILIAKASNSILNNLFVEHDFICAISGSIALIGSVIHISPQYYQLSGQQVLQIFKPTSRQVQIPLMLATSMWTQRKLLPVCFQRRETCRRICLTVNSAASCQMTFQLF</sequence>
<dbReference type="AlphaFoldDB" id="A0AA86TAI6"/>
<name>A0AA86TAI6_9EUKA</name>
<protein>
    <submittedName>
        <fullName evidence="2">Hypothetical_protein</fullName>
    </submittedName>
</protein>
<keyword evidence="3" id="KW-1185">Reference proteome</keyword>
<reference evidence="2 3" key="2">
    <citation type="submission" date="2024-07" db="EMBL/GenBank/DDBJ databases">
        <authorList>
            <person name="Akdeniz Z."/>
        </authorList>
    </citation>
    <scope>NUCLEOTIDE SEQUENCE [LARGE SCALE GENOMIC DNA]</scope>
</reference>
<organism evidence="1">
    <name type="scientific">Hexamita inflata</name>
    <dbReference type="NCBI Taxonomy" id="28002"/>
    <lineage>
        <taxon>Eukaryota</taxon>
        <taxon>Metamonada</taxon>
        <taxon>Diplomonadida</taxon>
        <taxon>Hexamitidae</taxon>
        <taxon>Hexamitinae</taxon>
        <taxon>Hexamita</taxon>
    </lineage>
</organism>
<dbReference type="EMBL" id="CAXDID020000393">
    <property type="protein sequence ID" value="CAL6086524.1"/>
    <property type="molecule type" value="Genomic_DNA"/>
</dbReference>
<comment type="caution">
    <text evidence="1">The sequence shown here is derived from an EMBL/GenBank/DDBJ whole genome shotgun (WGS) entry which is preliminary data.</text>
</comment>
<dbReference type="Proteomes" id="UP001642409">
    <property type="component" value="Unassembled WGS sequence"/>
</dbReference>
<dbReference type="EMBL" id="CATOUU010000008">
    <property type="protein sequence ID" value="CAI9912910.1"/>
    <property type="molecule type" value="Genomic_DNA"/>
</dbReference>
<accession>A0AA86TAI6</accession>